<feature type="domain" description="Alcohol dehydrogenase-like N-terminal" evidence="11">
    <location>
        <begin position="34"/>
        <end position="155"/>
    </location>
</feature>
<dbReference type="Gene3D" id="3.40.50.720">
    <property type="entry name" value="NAD(P)-binding Rossmann-like Domain"/>
    <property type="match status" value="1"/>
</dbReference>
<dbReference type="Gene3D" id="3.90.180.10">
    <property type="entry name" value="Medium-chain alcohol dehydrogenases, catalytic domain"/>
    <property type="match status" value="1"/>
</dbReference>
<evidence type="ECO:0000256" key="1">
    <source>
        <dbReference type="ARBA" id="ARBA00001947"/>
    </source>
</evidence>
<sequence>MEVVVISVPKRMQAVVVHGPEDYRLEEVDVPTPGPGELLLRTEAVGVCASDLKCYHGAPKFWGDENRPAWAQRGIIPGHEFVGVVVAGDDAALAAQQVSVGDRIACEQIVPCEECRYCRRGQYWMCGPHDMFGFRNHHGAMAQYMVIPPKARAHKVSHDLEPHHAAYAEPLSCALHAVERADIHFEDVVVVAGCGPIGLGLIAGARQKNPLKIIALDLDDNKLELGRRTGADIVLNPAKEDVVARVKEMTDGYGADVYLEGTGATPAVAQGLNLLRKLGTYVEYSVFGSDVTVDWSIISDDKELDVRGAHLGPHCWPAAIRLLEEGKVPVEDICTHQFGLRDFQKALDLVADTSGASVKVSILPNAESDAVVA</sequence>
<evidence type="ECO:0000259" key="11">
    <source>
        <dbReference type="Pfam" id="PF08240"/>
    </source>
</evidence>
<evidence type="ECO:0000256" key="9">
    <source>
        <dbReference type="ARBA" id="ARBA00049085"/>
    </source>
</evidence>
<dbReference type="InterPro" id="IPR013154">
    <property type="entry name" value="ADH-like_N"/>
</dbReference>
<organism evidence="12 13">
    <name type="scientific">Streptomyces endophyticus</name>
    <dbReference type="NCBI Taxonomy" id="714166"/>
    <lineage>
        <taxon>Bacteria</taxon>
        <taxon>Bacillati</taxon>
        <taxon>Actinomycetota</taxon>
        <taxon>Actinomycetes</taxon>
        <taxon>Kitasatosporales</taxon>
        <taxon>Streptomycetaceae</taxon>
        <taxon>Streptomyces</taxon>
    </lineage>
</organism>
<comment type="catalytic activity">
    <reaction evidence="9">
        <text>2-deoxy-scyllo-inosamine + NADP(+) = 3-amino-2,3-dideoxy-scyllo-inosose + NADPH + H(+)</text>
        <dbReference type="Rhea" id="RHEA:33879"/>
        <dbReference type="ChEBI" id="CHEBI:15378"/>
        <dbReference type="ChEBI" id="CHEBI:57783"/>
        <dbReference type="ChEBI" id="CHEBI:58349"/>
        <dbReference type="ChEBI" id="CHEBI:65002"/>
        <dbReference type="ChEBI" id="CHEBI:65003"/>
        <dbReference type="EC" id="1.1.1.329"/>
    </reaction>
</comment>
<evidence type="ECO:0000256" key="2">
    <source>
        <dbReference type="ARBA" id="ARBA00023002"/>
    </source>
</evidence>
<accession>A0ABU6F985</accession>
<dbReference type="Pfam" id="PF08240">
    <property type="entry name" value="ADH_N"/>
    <property type="match status" value="1"/>
</dbReference>
<feature type="domain" description="Alcohol dehydrogenase-like C-terminal" evidence="10">
    <location>
        <begin position="196"/>
        <end position="324"/>
    </location>
</feature>
<dbReference type="InterPro" id="IPR050129">
    <property type="entry name" value="Zn_alcohol_dh"/>
</dbReference>
<evidence type="ECO:0000256" key="8">
    <source>
        <dbReference type="ARBA" id="ARBA00048685"/>
    </source>
</evidence>
<comment type="pathway">
    <text evidence="4">Metabolic intermediate biosynthesis; 2-deoxystreptamine biosynthesis; 2-deoxystreptamine from D-glucose 6-phosphate: step 3/4.</text>
</comment>
<comment type="catalytic activity">
    <reaction evidence="8">
        <text>2-deoxy-scyllo-inosamine + NAD(+) = 3-amino-2,3-dideoxy-scyllo-inosose + NADH + H(+)</text>
        <dbReference type="Rhea" id="RHEA:33883"/>
        <dbReference type="ChEBI" id="CHEBI:15378"/>
        <dbReference type="ChEBI" id="CHEBI:57540"/>
        <dbReference type="ChEBI" id="CHEBI:57945"/>
        <dbReference type="ChEBI" id="CHEBI:65002"/>
        <dbReference type="ChEBI" id="CHEBI:65003"/>
        <dbReference type="EC" id="1.1.1.329"/>
    </reaction>
</comment>
<name>A0ABU6F985_9ACTN</name>
<evidence type="ECO:0000256" key="5">
    <source>
        <dbReference type="ARBA" id="ARBA00038004"/>
    </source>
</evidence>
<evidence type="ECO:0000256" key="3">
    <source>
        <dbReference type="ARBA" id="ARBA00037678"/>
    </source>
</evidence>
<gene>
    <name evidence="12" type="ORF">OKJ99_24195</name>
</gene>
<comment type="cofactor">
    <cofactor evidence="1">
        <name>Zn(2+)</name>
        <dbReference type="ChEBI" id="CHEBI:29105"/>
    </cofactor>
</comment>
<protein>
    <recommendedName>
        <fullName evidence="7">2-deoxy-scyllo-inosamine dehydrogenase</fullName>
        <ecNumber evidence="6">1.1.1.329</ecNumber>
    </recommendedName>
</protein>
<dbReference type="EMBL" id="JAOZYC010000136">
    <property type="protein sequence ID" value="MEB8340601.1"/>
    <property type="molecule type" value="Genomic_DNA"/>
</dbReference>
<proteinExistence type="inferred from homology"/>
<evidence type="ECO:0000313" key="13">
    <source>
        <dbReference type="Proteomes" id="UP001354931"/>
    </source>
</evidence>
<comment type="function">
    <text evidence="3">Catalyzes the oxidation of 2-deoxy-scyllo-inosamine (DOIA) with NAD(+) or NADP(+), forming 3-amino-2,3-dideoxy-scyllo-inosose (amino-DOI).</text>
</comment>
<keyword evidence="2" id="KW-0560">Oxidoreductase</keyword>
<dbReference type="EC" id="1.1.1.329" evidence="6"/>
<dbReference type="PANTHER" id="PTHR43401:SF2">
    <property type="entry name" value="L-THREONINE 3-DEHYDROGENASE"/>
    <property type="match status" value="1"/>
</dbReference>
<dbReference type="InterPro" id="IPR011032">
    <property type="entry name" value="GroES-like_sf"/>
</dbReference>
<dbReference type="PANTHER" id="PTHR43401">
    <property type="entry name" value="L-THREONINE 3-DEHYDROGENASE"/>
    <property type="match status" value="1"/>
</dbReference>
<evidence type="ECO:0000256" key="4">
    <source>
        <dbReference type="ARBA" id="ARBA00037908"/>
    </source>
</evidence>
<evidence type="ECO:0000259" key="10">
    <source>
        <dbReference type="Pfam" id="PF00107"/>
    </source>
</evidence>
<evidence type="ECO:0000256" key="6">
    <source>
        <dbReference type="ARBA" id="ARBA00039102"/>
    </source>
</evidence>
<dbReference type="Proteomes" id="UP001354931">
    <property type="component" value="Unassembled WGS sequence"/>
</dbReference>
<evidence type="ECO:0000256" key="7">
    <source>
        <dbReference type="ARBA" id="ARBA00039387"/>
    </source>
</evidence>
<comment type="caution">
    <text evidence="12">The sequence shown here is derived from an EMBL/GenBank/DDBJ whole genome shotgun (WGS) entry which is preliminary data.</text>
</comment>
<dbReference type="SUPFAM" id="SSF51735">
    <property type="entry name" value="NAD(P)-binding Rossmann-fold domains"/>
    <property type="match status" value="1"/>
</dbReference>
<keyword evidence="13" id="KW-1185">Reference proteome</keyword>
<comment type="similarity">
    <text evidence="5">Belongs to the zinc-containing alcohol dehydrogenase family. DOIA dehydrogenase subfamily.</text>
</comment>
<evidence type="ECO:0000313" key="12">
    <source>
        <dbReference type="EMBL" id="MEB8340601.1"/>
    </source>
</evidence>
<dbReference type="InterPro" id="IPR013149">
    <property type="entry name" value="ADH-like_C"/>
</dbReference>
<dbReference type="InterPro" id="IPR036291">
    <property type="entry name" value="NAD(P)-bd_dom_sf"/>
</dbReference>
<reference evidence="12 13" key="1">
    <citation type="submission" date="2022-10" db="EMBL/GenBank/DDBJ databases">
        <authorList>
            <person name="Xie J."/>
            <person name="Shen N."/>
        </authorList>
    </citation>
    <scope>NUCLEOTIDE SEQUENCE [LARGE SCALE GENOMIC DNA]</scope>
    <source>
        <strain evidence="12 13">YIM65594</strain>
    </source>
</reference>
<dbReference type="Pfam" id="PF00107">
    <property type="entry name" value="ADH_zinc_N"/>
    <property type="match status" value="1"/>
</dbReference>
<dbReference type="SUPFAM" id="SSF50129">
    <property type="entry name" value="GroES-like"/>
    <property type="match status" value="1"/>
</dbReference>